<dbReference type="OrthoDB" id="9927216at2"/>
<evidence type="ECO:0000313" key="2">
    <source>
        <dbReference type="Proteomes" id="UP000245876"/>
    </source>
</evidence>
<gene>
    <name evidence="1" type="ORF">DF196_10030</name>
</gene>
<accession>A0A2U2N3U4</accession>
<sequence length="90" mass="9801">MSQTHIRAVNRTIKALGLDADDRYNAIVEVSRTLARQMDTAGTEPSTRLVAAYLSALKDINRARPLQAAPGTAREPDDLDAYLSQCGLDD</sequence>
<dbReference type="AlphaFoldDB" id="A0A2U2N3U4"/>
<name>A0A2U2N3U4_9BIFI</name>
<comment type="caution">
    <text evidence="1">The sequence shown here is derived from an EMBL/GenBank/DDBJ whole genome shotgun (WGS) entry which is preliminary data.</text>
</comment>
<dbReference type="EMBL" id="QFFM01000022">
    <property type="protein sequence ID" value="PWG63846.1"/>
    <property type="molecule type" value="Genomic_DNA"/>
</dbReference>
<keyword evidence="2" id="KW-1185">Reference proteome</keyword>
<protein>
    <submittedName>
        <fullName evidence="1">Uncharacterized protein</fullName>
    </submittedName>
</protein>
<dbReference type="RefSeq" id="WP_109057691.1">
    <property type="nucleotide sequence ID" value="NZ_QFFM01000022.1"/>
</dbReference>
<organism evidence="1 2">
    <name type="scientific">Bifidobacterium callitrichidarum</name>
    <dbReference type="NCBI Taxonomy" id="2052941"/>
    <lineage>
        <taxon>Bacteria</taxon>
        <taxon>Bacillati</taxon>
        <taxon>Actinomycetota</taxon>
        <taxon>Actinomycetes</taxon>
        <taxon>Bifidobacteriales</taxon>
        <taxon>Bifidobacteriaceae</taxon>
        <taxon>Bifidobacterium</taxon>
    </lineage>
</organism>
<reference evidence="1 2" key="1">
    <citation type="journal article" date="2018" name="Int. J. Syst. Evol. Microbiol.">
        <title>Bifidobacterium callitrichidarum sp. nov. from the faeces of the emperor tamarin (Saguinus imperator).</title>
        <authorList>
            <person name="Modesto M."/>
            <person name="Michelini S."/>
            <person name="Sansosti M.C."/>
            <person name="De Filippo C."/>
            <person name="Cavalieri D."/>
            <person name="Qvirist L."/>
            <person name="Andlid T."/>
            <person name="Spiezio C."/>
            <person name="Sandri C."/>
            <person name="Pascarelli S."/>
            <person name="Sgorbati B."/>
            <person name="Mattarelli P."/>
        </authorList>
    </citation>
    <scope>NUCLEOTIDE SEQUENCE [LARGE SCALE GENOMIC DNA]</scope>
    <source>
        <strain evidence="1 2">TRI 5</strain>
    </source>
</reference>
<dbReference type="Proteomes" id="UP000245876">
    <property type="component" value="Unassembled WGS sequence"/>
</dbReference>
<evidence type="ECO:0000313" key="1">
    <source>
        <dbReference type="EMBL" id="PWG63846.1"/>
    </source>
</evidence>
<proteinExistence type="predicted"/>